<dbReference type="FunFam" id="3.30.40.10:FF:000127">
    <property type="entry name" value="E3 ubiquitin-protein ligase RNF181"/>
    <property type="match status" value="1"/>
</dbReference>
<proteinExistence type="predicted"/>
<name>A0A8H4KAZ9_9HYPO</name>
<feature type="compositionally biased region" description="Basic and acidic residues" evidence="9">
    <location>
        <begin position="70"/>
        <end position="91"/>
    </location>
</feature>
<evidence type="ECO:0000256" key="2">
    <source>
        <dbReference type="ARBA" id="ARBA00012483"/>
    </source>
</evidence>
<dbReference type="EMBL" id="JAADJG010000414">
    <property type="protein sequence ID" value="KAF4447132.1"/>
    <property type="molecule type" value="Genomic_DNA"/>
</dbReference>
<evidence type="ECO:0000256" key="7">
    <source>
        <dbReference type="ARBA" id="ARBA00022833"/>
    </source>
</evidence>
<gene>
    <name evidence="11" type="ORF">F53441_9277</name>
</gene>
<feature type="compositionally biased region" description="Low complexity" evidence="9">
    <location>
        <begin position="450"/>
        <end position="470"/>
    </location>
</feature>
<feature type="region of interest" description="Disordered" evidence="9">
    <location>
        <begin position="62"/>
        <end position="98"/>
    </location>
</feature>
<feature type="compositionally biased region" description="Basic and acidic residues" evidence="9">
    <location>
        <begin position="483"/>
        <end position="494"/>
    </location>
</feature>
<evidence type="ECO:0000259" key="10">
    <source>
        <dbReference type="PROSITE" id="PS50089"/>
    </source>
</evidence>
<evidence type="ECO:0000256" key="6">
    <source>
        <dbReference type="ARBA" id="ARBA00022786"/>
    </source>
</evidence>
<comment type="catalytic activity">
    <reaction evidence="1">
        <text>S-ubiquitinyl-[E2 ubiquitin-conjugating enzyme]-L-cysteine + [acceptor protein]-L-lysine = [E2 ubiquitin-conjugating enzyme]-L-cysteine + N(6)-ubiquitinyl-[acceptor protein]-L-lysine.</text>
        <dbReference type="EC" id="2.3.2.27"/>
    </reaction>
</comment>
<dbReference type="InterPro" id="IPR001841">
    <property type="entry name" value="Znf_RING"/>
</dbReference>
<dbReference type="GO" id="GO:0006511">
    <property type="term" value="P:ubiquitin-dependent protein catabolic process"/>
    <property type="evidence" value="ECO:0007669"/>
    <property type="project" value="TreeGrafter"/>
</dbReference>
<evidence type="ECO:0000256" key="4">
    <source>
        <dbReference type="ARBA" id="ARBA00022723"/>
    </source>
</evidence>
<dbReference type="PROSITE" id="PS50089">
    <property type="entry name" value="ZF_RING_2"/>
    <property type="match status" value="1"/>
</dbReference>
<evidence type="ECO:0000256" key="8">
    <source>
        <dbReference type="PROSITE-ProRule" id="PRU00175"/>
    </source>
</evidence>
<dbReference type="GO" id="GO:0016567">
    <property type="term" value="P:protein ubiquitination"/>
    <property type="evidence" value="ECO:0007669"/>
    <property type="project" value="UniProtKB-ARBA"/>
</dbReference>
<evidence type="ECO:0000256" key="1">
    <source>
        <dbReference type="ARBA" id="ARBA00000900"/>
    </source>
</evidence>
<feature type="compositionally biased region" description="Low complexity" evidence="9">
    <location>
        <begin position="399"/>
        <end position="430"/>
    </location>
</feature>
<protein>
    <recommendedName>
        <fullName evidence="2">RING-type E3 ubiquitin transferase</fullName>
        <ecNumber evidence="2">2.3.2.27</ecNumber>
    </recommendedName>
</protein>
<evidence type="ECO:0000313" key="12">
    <source>
        <dbReference type="Proteomes" id="UP000605986"/>
    </source>
</evidence>
<keyword evidence="4" id="KW-0479">Metal-binding</keyword>
<reference evidence="11" key="1">
    <citation type="submission" date="2020-01" db="EMBL/GenBank/DDBJ databases">
        <title>Identification and distribution of gene clusters putatively required for synthesis of sphingolipid metabolism inhibitors in phylogenetically diverse species of the filamentous fungus Fusarium.</title>
        <authorList>
            <person name="Kim H.-S."/>
            <person name="Busman M."/>
            <person name="Brown D.W."/>
            <person name="Divon H."/>
            <person name="Uhlig S."/>
            <person name="Proctor R.H."/>
        </authorList>
    </citation>
    <scope>NUCLEOTIDE SEQUENCE</scope>
    <source>
        <strain evidence="11">NRRL 53441</strain>
    </source>
</reference>
<organism evidence="11 12">
    <name type="scientific">Fusarium austroafricanum</name>
    <dbReference type="NCBI Taxonomy" id="2364996"/>
    <lineage>
        <taxon>Eukaryota</taxon>
        <taxon>Fungi</taxon>
        <taxon>Dikarya</taxon>
        <taxon>Ascomycota</taxon>
        <taxon>Pezizomycotina</taxon>
        <taxon>Sordariomycetes</taxon>
        <taxon>Hypocreomycetidae</taxon>
        <taxon>Hypocreales</taxon>
        <taxon>Nectriaceae</taxon>
        <taxon>Fusarium</taxon>
        <taxon>Fusarium concolor species complex</taxon>
    </lineage>
</organism>
<keyword evidence="6" id="KW-0833">Ubl conjugation pathway</keyword>
<evidence type="ECO:0000313" key="11">
    <source>
        <dbReference type="EMBL" id="KAF4447132.1"/>
    </source>
</evidence>
<dbReference type="Proteomes" id="UP000605986">
    <property type="component" value="Unassembled WGS sequence"/>
</dbReference>
<dbReference type="Gene3D" id="3.30.40.10">
    <property type="entry name" value="Zinc/RING finger domain, C3HC4 (zinc finger)"/>
    <property type="match status" value="1"/>
</dbReference>
<dbReference type="PANTHER" id="PTHR45931:SF3">
    <property type="entry name" value="RING ZINC FINGER-CONTAINING PROTEIN"/>
    <property type="match status" value="1"/>
</dbReference>
<accession>A0A8H4KAZ9</accession>
<dbReference type="GO" id="GO:0008270">
    <property type="term" value="F:zinc ion binding"/>
    <property type="evidence" value="ECO:0007669"/>
    <property type="project" value="UniProtKB-KW"/>
</dbReference>
<dbReference type="Pfam" id="PF13639">
    <property type="entry name" value="zf-RING_2"/>
    <property type="match status" value="1"/>
</dbReference>
<keyword evidence="3" id="KW-0808">Transferase</keyword>
<keyword evidence="7" id="KW-0862">Zinc</keyword>
<keyword evidence="12" id="KW-1185">Reference proteome</keyword>
<feature type="domain" description="RING-type" evidence="10">
    <location>
        <begin position="349"/>
        <end position="390"/>
    </location>
</feature>
<dbReference type="GO" id="GO:0061630">
    <property type="term" value="F:ubiquitin protein ligase activity"/>
    <property type="evidence" value="ECO:0007669"/>
    <property type="project" value="UniProtKB-EC"/>
</dbReference>
<evidence type="ECO:0000256" key="9">
    <source>
        <dbReference type="SAM" id="MobiDB-lite"/>
    </source>
</evidence>
<dbReference type="SUPFAM" id="SSF57850">
    <property type="entry name" value="RING/U-box"/>
    <property type="match status" value="1"/>
</dbReference>
<sequence length="580" mass="63601">MSSHAERHSHLDATAGREVVYCHACANEWYRDESGLTCPECHGEITEIVRFSLLPPYAQNANDIQIDPENDPRDLDHHTSASTSPEHHPNDSDPEEADIDEHAQNGFTFRRSVRVGPDHHHHHHDPAVGPTLDSFVDMLNRFGPRAPGGNGSFPSSPIEREQSAEQNFGPRIHRTTFTHGPFGSGTTSVTIVSGPIHATRTGPPGGQAEAFQEYAQPLLQRPERPGGLRVTTISMTIGANQRTSFFQNILRDIGPPPSGENRGGAEGAGGAPAGLAQSLTDILNMLSSPNGMHGDAVYSQEALDRIITNLMEANPQSNAAPPATEEALKNLERKPVDKEMLGSEGKAECTICIDEMKEGDMATFLPCNHWFHEECVTLWLKEHNTCPICRTPIEKTDRSGNNSGSGNNNSGDSNQPQGPSSGPSSDQPSPFGTRGSFIFSPHQWGTFDASPQSQSRQVRYSRPPSQSQSRLNEALRNISTQQQERERERERDRGMTSGFSYDTSRLQRRSSHSPTSPRATAPSEHGARMRQRSPSQSSRRSTADSDQQRRQSNHGPISWLRDRFSGGGPGNGSSREGRRQ</sequence>
<dbReference type="GO" id="GO:0005634">
    <property type="term" value="C:nucleus"/>
    <property type="evidence" value="ECO:0007669"/>
    <property type="project" value="TreeGrafter"/>
</dbReference>
<dbReference type="EC" id="2.3.2.27" evidence="2"/>
<keyword evidence="5 8" id="KW-0863">Zinc-finger</keyword>
<dbReference type="AlphaFoldDB" id="A0A8H4KAZ9"/>
<dbReference type="OrthoDB" id="8062037at2759"/>
<feature type="region of interest" description="Disordered" evidence="9">
    <location>
        <begin position="391"/>
        <end position="580"/>
    </location>
</feature>
<dbReference type="PANTHER" id="PTHR45931">
    <property type="entry name" value="SI:CH211-59O9.10"/>
    <property type="match status" value="1"/>
</dbReference>
<dbReference type="CDD" id="cd16454">
    <property type="entry name" value="RING-H2_PA-TM-RING"/>
    <property type="match status" value="1"/>
</dbReference>
<comment type="caution">
    <text evidence="11">The sequence shown here is derived from an EMBL/GenBank/DDBJ whole genome shotgun (WGS) entry which is preliminary data.</text>
</comment>
<dbReference type="InterPro" id="IPR013083">
    <property type="entry name" value="Znf_RING/FYVE/PHD"/>
</dbReference>
<evidence type="ECO:0000256" key="3">
    <source>
        <dbReference type="ARBA" id="ARBA00022679"/>
    </source>
</evidence>
<dbReference type="SMART" id="SM00184">
    <property type="entry name" value="RING"/>
    <property type="match status" value="1"/>
</dbReference>
<dbReference type="InterPro" id="IPR051834">
    <property type="entry name" value="RING_finger_E3_ligase"/>
</dbReference>
<evidence type="ECO:0000256" key="5">
    <source>
        <dbReference type="ARBA" id="ARBA00022771"/>
    </source>
</evidence>